<sequence>MENNLYHTARLTTELARRTADQSYIDSACDDNIIDLKPVLIFNGRGIILICWLYTFSCDRISA</sequence>
<protein>
    <submittedName>
        <fullName evidence="1">Uncharacterized protein</fullName>
    </submittedName>
</protein>
<dbReference type="Proteomes" id="UP000792457">
    <property type="component" value="Unassembled WGS sequence"/>
</dbReference>
<gene>
    <name evidence="1" type="ORF">J437_LFUL000756</name>
</gene>
<reference evidence="1" key="1">
    <citation type="submission" date="2013-04" db="EMBL/GenBank/DDBJ databases">
        <authorList>
            <person name="Qu J."/>
            <person name="Murali S.C."/>
            <person name="Bandaranaike D."/>
            <person name="Bellair M."/>
            <person name="Blankenburg K."/>
            <person name="Chao H."/>
            <person name="Dinh H."/>
            <person name="Doddapaneni H."/>
            <person name="Downs B."/>
            <person name="Dugan-Rocha S."/>
            <person name="Elkadiri S."/>
            <person name="Gnanaolivu R.D."/>
            <person name="Hernandez B."/>
            <person name="Javaid M."/>
            <person name="Jayaseelan J.C."/>
            <person name="Lee S."/>
            <person name="Li M."/>
            <person name="Ming W."/>
            <person name="Munidasa M."/>
            <person name="Muniz J."/>
            <person name="Nguyen L."/>
            <person name="Ongeri F."/>
            <person name="Osuji N."/>
            <person name="Pu L.-L."/>
            <person name="Puazo M."/>
            <person name="Qu C."/>
            <person name="Quiroz J."/>
            <person name="Raj R."/>
            <person name="Weissenberger G."/>
            <person name="Xin Y."/>
            <person name="Zou X."/>
            <person name="Han Y."/>
            <person name="Richards S."/>
            <person name="Worley K."/>
            <person name="Muzny D."/>
            <person name="Gibbs R."/>
        </authorList>
    </citation>
    <scope>NUCLEOTIDE SEQUENCE</scope>
    <source>
        <strain evidence="1">Sampled in the wild</strain>
    </source>
</reference>
<proteinExistence type="predicted"/>
<evidence type="ECO:0000313" key="1">
    <source>
        <dbReference type="EMBL" id="KAG8238919.1"/>
    </source>
</evidence>
<comment type="caution">
    <text evidence="1">The sequence shown here is derived from an EMBL/GenBank/DDBJ whole genome shotgun (WGS) entry which is preliminary data.</text>
</comment>
<accession>A0A8K0KR39</accession>
<dbReference type="AlphaFoldDB" id="A0A8K0KR39"/>
<dbReference type="EMBL" id="KZ309469">
    <property type="protein sequence ID" value="KAG8238919.1"/>
    <property type="molecule type" value="Genomic_DNA"/>
</dbReference>
<reference evidence="1" key="2">
    <citation type="submission" date="2017-10" db="EMBL/GenBank/DDBJ databases">
        <title>Ladona fulva Genome sequencing and assembly.</title>
        <authorList>
            <person name="Murali S."/>
            <person name="Richards S."/>
            <person name="Bandaranaike D."/>
            <person name="Bellair M."/>
            <person name="Blankenburg K."/>
            <person name="Chao H."/>
            <person name="Dinh H."/>
            <person name="Doddapaneni H."/>
            <person name="Dugan-Rocha S."/>
            <person name="Elkadiri S."/>
            <person name="Gnanaolivu R."/>
            <person name="Hernandez B."/>
            <person name="Skinner E."/>
            <person name="Javaid M."/>
            <person name="Lee S."/>
            <person name="Li M."/>
            <person name="Ming W."/>
            <person name="Munidasa M."/>
            <person name="Muniz J."/>
            <person name="Nguyen L."/>
            <person name="Hughes D."/>
            <person name="Osuji N."/>
            <person name="Pu L.-L."/>
            <person name="Puazo M."/>
            <person name="Qu C."/>
            <person name="Quiroz J."/>
            <person name="Raj R."/>
            <person name="Weissenberger G."/>
            <person name="Xin Y."/>
            <person name="Zou X."/>
            <person name="Han Y."/>
            <person name="Worley K."/>
            <person name="Muzny D."/>
            <person name="Gibbs R."/>
        </authorList>
    </citation>
    <scope>NUCLEOTIDE SEQUENCE</scope>
    <source>
        <strain evidence="1">Sampled in the wild</strain>
    </source>
</reference>
<evidence type="ECO:0000313" key="2">
    <source>
        <dbReference type="Proteomes" id="UP000792457"/>
    </source>
</evidence>
<keyword evidence="2" id="KW-1185">Reference proteome</keyword>
<organism evidence="1 2">
    <name type="scientific">Ladona fulva</name>
    <name type="common">Scarce chaser dragonfly</name>
    <name type="synonym">Libellula fulva</name>
    <dbReference type="NCBI Taxonomy" id="123851"/>
    <lineage>
        <taxon>Eukaryota</taxon>
        <taxon>Metazoa</taxon>
        <taxon>Ecdysozoa</taxon>
        <taxon>Arthropoda</taxon>
        <taxon>Hexapoda</taxon>
        <taxon>Insecta</taxon>
        <taxon>Pterygota</taxon>
        <taxon>Palaeoptera</taxon>
        <taxon>Odonata</taxon>
        <taxon>Epiprocta</taxon>
        <taxon>Anisoptera</taxon>
        <taxon>Libelluloidea</taxon>
        <taxon>Libellulidae</taxon>
        <taxon>Ladona</taxon>
    </lineage>
</organism>
<name>A0A8K0KR39_LADFU</name>